<evidence type="ECO:0000256" key="1">
    <source>
        <dbReference type="ARBA" id="ARBA00006328"/>
    </source>
</evidence>
<dbReference type="Gene3D" id="3.90.25.10">
    <property type="entry name" value="UDP-galactose 4-epimerase, domain 1"/>
    <property type="match status" value="1"/>
</dbReference>
<dbReference type="Proteomes" id="UP000663843">
    <property type="component" value="Unassembled WGS sequence"/>
</dbReference>
<dbReference type="InterPro" id="IPR008030">
    <property type="entry name" value="NmrA-like"/>
</dbReference>
<proteinExistence type="inferred from homology"/>
<accession>A0A8H3DW35</accession>
<dbReference type="Pfam" id="PF05368">
    <property type="entry name" value="NmrA"/>
    <property type="match status" value="1"/>
</dbReference>
<protein>
    <recommendedName>
        <fullName evidence="4">NmrA-like domain-containing protein</fullName>
    </recommendedName>
</protein>
<dbReference type="Gene3D" id="3.40.50.720">
    <property type="entry name" value="NAD(P)-binding Rossmann-like Domain"/>
    <property type="match status" value="1"/>
</dbReference>
<feature type="domain" description="NmrA-like" evidence="4">
    <location>
        <begin position="10"/>
        <end position="259"/>
    </location>
</feature>
<dbReference type="AlphaFoldDB" id="A0A8H3DW35"/>
<evidence type="ECO:0000256" key="3">
    <source>
        <dbReference type="ARBA" id="ARBA00023002"/>
    </source>
</evidence>
<comment type="similarity">
    <text evidence="1">Belongs to the NmrA-type oxidoreductase family.</text>
</comment>
<evidence type="ECO:0000313" key="6">
    <source>
        <dbReference type="Proteomes" id="UP000663843"/>
    </source>
</evidence>
<dbReference type="GO" id="GO:0016491">
    <property type="term" value="F:oxidoreductase activity"/>
    <property type="evidence" value="ECO:0007669"/>
    <property type="project" value="UniProtKB-KW"/>
</dbReference>
<dbReference type="GO" id="GO:0005634">
    <property type="term" value="C:nucleus"/>
    <property type="evidence" value="ECO:0007669"/>
    <property type="project" value="TreeGrafter"/>
</dbReference>
<comment type="caution">
    <text evidence="5">The sequence shown here is derived from an EMBL/GenBank/DDBJ whole genome shotgun (WGS) entry which is preliminary data.</text>
</comment>
<dbReference type="InterPro" id="IPR036291">
    <property type="entry name" value="NAD(P)-bd_dom_sf"/>
</dbReference>
<reference evidence="5" key="1">
    <citation type="submission" date="2021-01" db="EMBL/GenBank/DDBJ databases">
        <authorList>
            <person name="Kaushik A."/>
        </authorList>
    </citation>
    <scope>NUCLEOTIDE SEQUENCE</scope>
    <source>
        <strain evidence="5">AG2-2IIIB</strain>
    </source>
</reference>
<dbReference type="SUPFAM" id="SSF51735">
    <property type="entry name" value="NAD(P)-binding Rossmann-fold domains"/>
    <property type="match status" value="1"/>
</dbReference>
<name>A0A8H3DW35_9AGAM</name>
<evidence type="ECO:0000313" key="5">
    <source>
        <dbReference type="EMBL" id="CAE6542124.1"/>
    </source>
</evidence>
<dbReference type="EMBL" id="CAJMWT010010439">
    <property type="protein sequence ID" value="CAE6542124.1"/>
    <property type="molecule type" value="Genomic_DNA"/>
</dbReference>
<gene>
    <name evidence="5" type="ORF">RDB_LOCUS199608</name>
</gene>
<keyword evidence="3" id="KW-0560">Oxidoreductase</keyword>
<evidence type="ECO:0000259" key="4">
    <source>
        <dbReference type="Pfam" id="PF05368"/>
    </source>
</evidence>
<dbReference type="PANTHER" id="PTHR42748">
    <property type="entry name" value="NITROGEN METABOLITE REPRESSION PROTEIN NMRA FAMILY MEMBER"/>
    <property type="match status" value="1"/>
</dbReference>
<sequence>MSTTTIEAPLVVVCGATGAQGSSVAKHLLDNGGYRVRVLTRNVDSEKAQGKWFMSFGLYIANLTYLAFGKRGAEVVKCDLGDEEQVAAALSGAYAVFGVTNFWEHGEETETRQGKNLADSAKACGVKHFIWSSIPRVKNVVPRHWESKAIVNDYLHTIGVPTTTIFTSFYYENVWMFFPPKKLSDGTLLLDWFFPSEGRIPSFAVEDLGGWFMVALKNPEMWIGKSMTVCSELLTPRDYAEKLGNGIGAKIALKEQSYADFEAARPHVPEDLWLNIKGFWEQPNMWGDAIDESRRLYPASQTLETLSIRHKDKILASVVPA</sequence>
<dbReference type="CDD" id="cd05251">
    <property type="entry name" value="NmrA_like_SDR_a"/>
    <property type="match status" value="1"/>
</dbReference>
<dbReference type="PANTHER" id="PTHR42748:SF30">
    <property type="entry name" value="NMRA-LIKE DOMAIN-CONTAINING PROTEIN"/>
    <property type="match status" value="1"/>
</dbReference>
<keyword evidence="2" id="KW-0521">NADP</keyword>
<evidence type="ECO:0000256" key="2">
    <source>
        <dbReference type="ARBA" id="ARBA00022857"/>
    </source>
</evidence>
<dbReference type="InterPro" id="IPR051164">
    <property type="entry name" value="NmrA-like_oxidored"/>
</dbReference>
<organism evidence="5 6">
    <name type="scientific">Rhizoctonia solani</name>
    <dbReference type="NCBI Taxonomy" id="456999"/>
    <lineage>
        <taxon>Eukaryota</taxon>
        <taxon>Fungi</taxon>
        <taxon>Dikarya</taxon>
        <taxon>Basidiomycota</taxon>
        <taxon>Agaricomycotina</taxon>
        <taxon>Agaricomycetes</taxon>
        <taxon>Cantharellales</taxon>
        <taxon>Ceratobasidiaceae</taxon>
        <taxon>Rhizoctonia</taxon>
    </lineage>
</organism>